<proteinExistence type="predicted"/>
<organism evidence="8 9">
    <name type="scientific">Vitreoscilla massiliensis</name>
    <dbReference type="NCBI Taxonomy" id="1689272"/>
    <lineage>
        <taxon>Bacteria</taxon>
        <taxon>Pseudomonadati</taxon>
        <taxon>Pseudomonadota</taxon>
        <taxon>Betaproteobacteria</taxon>
        <taxon>Neisseriales</taxon>
        <taxon>Neisseriaceae</taxon>
        <taxon>Vitreoscilla</taxon>
    </lineage>
</organism>
<evidence type="ECO:0000256" key="1">
    <source>
        <dbReference type="ARBA" id="ARBA00004533"/>
    </source>
</evidence>
<keyword evidence="9" id="KW-1185">Reference proteome</keyword>
<feature type="transmembrane region" description="Helical" evidence="7">
    <location>
        <begin position="398"/>
        <end position="416"/>
    </location>
</feature>
<dbReference type="Proteomes" id="UP000832011">
    <property type="component" value="Chromosome"/>
</dbReference>
<evidence type="ECO:0000256" key="4">
    <source>
        <dbReference type="ARBA" id="ARBA00022692"/>
    </source>
</evidence>
<comment type="subcellular location">
    <subcellularLocation>
        <location evidence="1">Cell inner membrane</location>
    </subcellularLocation>
</comment>
<feature type="transmembrane region" description="Helical" evidence="7">
    <location>
        <begin position="189"/>
        <end position="207"/>
    </location>
</feature>
<keyword evidence="3" id="KW-0997">Cell inner membrane</keyword>
<evidence type="ECO:0000313" key="8">
    <source>
        <dbReference type="EMBL" id="UOO89434.1"/>
    </source>
</evidence>
<feature type="transmembrane region" description="Helical" evidence="7">
    <location>
        <begin position="113"/>
        <end position="143"/>
    </location>
</feature>
<keyword evidence="5 7" id="KW-1133">Transmembrane helix</keyword>
<dbReference type="PANTHER" id="PTHR30462:SF3">
    <property type="entry name" value="INTERMEMBRANE TRANSPORT PROTEIN PQIA"/>
    <property type="match status" value="1"/>
</dbReference>
<reference evidence="8 9" key="1">
    <citation type="journal article" date="2022" name="Res Sq">
        <title>Evolution of multicellular longitudinally dividing oral cavity symbionts (Neisseriaceae).</title>
        <authorList>
            <person name="Nyongesa S."/>
            <person name="Weber P."/>
            <person name="Bernet E."/>
            <person name="Pullido F."/>
            <person name="Nieckarz M."/>
            <person name="Delaby M."/>
            <person name="Nieves C."/>
            <person name="Viehboeck T."/>
            <person name="Krause N."/>
            <person name="Rivera-Millot A."/>
            <person name="Nakamura A."/>
            <person name="Vischer N."/>
            <person name="VanNieuwenhze M."/>
            <person name="Brun Y."/>
            <person name="Cava F."/>
            <person name="Bulgheresi S."/>
            <person name="Veyrier F."/>
        </authorList>
    </citation>
    <scope>NUCLEOTIDE SEQUENCE [LARGE SCALE GENOMIC DNA]</scope>
    <source>
        <strain evidence="8 9">SN4</strain>
    </source>
</reference>
<dbReference type="Pfam" id="PF04403">
    <property type="entry name" value="PqiA"/>
    <property type="match status" value="2"/>
</dbReference>
<dbReference type="RefSeq" id="WP_082625667.1">
    <property type="nucleotide sequence ID" value="NZ_CABKVG010000010.1"/>
</dbReference>
<gene>
    <name evidence="8" type="ORF">LVJ82_00160</name>
</gene>
<feature type="transmembrane region" description="Helical" evidence="7">
    <location>
        <begin position="64"/>
        <end position="87"/>
    </location>
</feature>
<evidence type="ECO:0000256" key="7">
    <source>
        <dbReference type="SAM" id="Phobius"/>
    </source>
</evidence>
<evidence type="ECO:0000256" key="2">
    <source>
        <dbReference type="ARBA" id="ARBA00022475"/>
    </source>
</evidence>
<keyword evidence="4 7" id="KW-0812">Transmembrane</keyword>
<dbReference type="InterPro" id="IPR051800">
    <property type="entry name" value="PqiA-PqiB_transport"/>
</dbReference>
<protein>
    <submittedName>
        <fullName evidence="8">Paraquat-inducible protein A</fullName>
    </submittedName>
</protein>
<evidence type="ECO:0000313" key="9">
    <source>
        <dbReference type="Proteomes" id="UP000832011"/>
    </source>
</evidence>
<sequence>MINRHVWQRWWRFKRYLNVANLPAHNVACPCCGTQVSLPSLGQAQRANCPQCGELLVKIQSNPFVAPLAFVSAGWILMLLVGTQFYLGMDMMGVVSEHLTLIDVFDNLRRHEYGFLATVMLLLVFFTPVLFLSMFMYVHIALYQQVNLPFVNTITRHMIRIKPWLMVDVFFIATLVAIVKIAAISEVSFGPAFALIFAYAVTLIHMGQMVNPHWIFYQLAKLDPEHKVFVRTQHRHDVINCRRCLYDQPATQDDCHICGASLYHRRPYSIQQSLAILLAACILFIPSNVYTMMRTESLTADVQSNVIDGIFILWNENDRLVAVIIFTVSLVIPIAKIIMMGILLYSAKFRLLLHAKTLSKMYHFVEFIGRWSMIDIFVIIILMAVYRTNLAQVTPGLASIYFTFVVFATMVSAEALDIRLIWDKQRQADAAGEQHERA</sequence>
<keyword evidence="2" id="KW-1003">Cell membrane</keyword>
<dbReference type="EMBL" id="CP091511">
    <property type="protein sequence ID" value="UOO89434.1"/>
    <property type="molecule type" value="Genomic_DNA"/>
</dbReference>
<feature type="transmembrane region" description="Helical" evidence="7">
    <location>
        <begin position="274"/>
        <end position="293"/>
    </location>
</feature>
<feature type="transmembrane region" description="Helical" evidence="7">
    <location>
        <begin position="367"/>
        <end position="386"/>
    </location>
</feature>
<evidence type="ECO:0000256" key="6">
    <source>
        <dbReference type="ARBA" id="ARBA00023136"/>
    </source>
</evidence>
<feature type="transmembrane region" description="Helical" evidence="7">
    <location>
        <begin position="320"/>
        <end position="346"/>
    </location>
</feature>
<evidence type="ECO:0000256" key="5">
    <source>
        <dbReference type="ARBA" id="ARBA00022989"/>
    </source>
</evidence>
<keyword evidence="6 7" id="KW-0472">Membrane</keyword>
<dbReference type="InterPro" id="IPR007498">
    <property type="entry name" value="PqiA-like"/>
</dbReference>
<feature type="transmembrane region" description="Helical" evidence="7">
    <location>
        <begin position="164"/>
        <end position="183"/>
    </location>
</feature>
<accession>A0ABY4E2F4</accession>
<evidence type="ECO:0000256" key="3">
    <source>
        <dbReference type="ARBA" id="ARBA00022519"/>
    </source>
</evidence>
<dbReference type="PANTHER" id="PTHR30462">
    <property type="entry name" value="INTERMEMBRANE TRANSPORT PROTEIN PQIB-RELATED"/>
    <property type="match status" value="1"/>
</dbReference>
<name>A0ABY4E2F4_9NEIS</name>